<reference evidence="2 3" key="1">
    <citation type="submission" date="2019-12" db="EMBL/GenBank/DDBJ databases">
        <authorList>
            <person name="Scholz U."/>
            <person name="Mascher M."/>
            <person name="Fiebig A."/>
        </authorList>
    </citation>
    <scope>NUCLEOTIDE SEQUENCE</scope>
</reference>
<dbReference type="Proteomes" id="UP001189122">
    <property type="component" value="Unassembled WGS sequence"/>
</dbReference>
<keyword evidence="1" id="KW-1133">Transmembrane helix</keyword>
<evidence type="ECO:0000313" key="2">
    <source>
        <dbReference type="EMBL" id="CAA2615828.1"/>
    </source>
</evidence>
<protein>
    <submittedName>
        <fullName evidence="2">Uncharacterized protein</fullName>
    </submittedName>
</protein>
<sequence length="41" mass="4918">MRSLLSLFVVRGLWLLDLYNMMSLFHLIRCMSLLRGQSQFQ</sequence>
<dbReference type="EMBL" id="LR743589">
    <property type="protein sequence ID" value="CAA2615828.1"/>
    <property type="molecule type" value="Genomic_DNA"/>
</dbReference>
<dbReference type="EMBL" id="CACRZD030000002">
    <property type="protein sequence ID" value="CAA6655534.1"/>
    <property type="molecule type" value="Genomic_DNA"/>
</dbReference>
<keyword evidence="3" id="KW-1185">Reference proteome</keyword>
<keyword evidence="1" id="KW-0472">Membrane</keyword>
<organism evidence="2">
    <name type="scientific">Spirodela intermedia</name>
    <name type="common">Intermediate duckweed</name>
    <dbReference type="NCBI Taxonomy" id="51605"/>
    <lineage>
        <taxon>Eukaryota</taxon>
        <taxon>Viridiplantae</taxon>
        <taxon>Streptophyta</taxon>
        <taxon>Embryophyta</taxon>
        <taxon>Tracheophyta</taxon>
        <taxon>Spermatophyta</taxon>
        <taxon>Magnoliopsida</taxon>
        <taxon>Liliopsida</taxon>
        <taxon>Araceae</taxon>
        <taxon>Lemnoideae</taxon>
        <taxon>Spirodela</taxon>
    </lineage>
</organism>
<evidence type="ECO:0000256" key="1">
    <source>
        <dbReference type="SAM" id="Phobius"/>
    </source>
</evidence>
<dbReference type="AlphaFoldDB" id="A0A7I8IDR4"/>
<name>A0A7I8IDR4_SPIIN</name>
<gene>
    <name evidence="2" type="ORF">SI7747_02002074</name>
</gene>
<keyword evidence="1" id="KW-0812">Transmembrane</keyword>
<evidence type="ECO:0000313" key="3">
    <source>
        <dbReference type="Proteomes" id="UP001189122"/>
    </source>
</evidence>
<accession>A0A7I8IDR4</accession>
<proteinExistence type="predicted"/>
<feature type="transmembrane region" description="Helical" evidence="1">
    <location>
        <begin position="12"/>
        <end position="34"/>
    </location>
</feature>